<comment type="pathway">
    <text evidence="2">Glycan biosynthesis; alginate biosynthesis.</text>
</comment>
<keyword evidence="3" id="KW-0808">Transferase</keyword>
<evidence type="ECO:0000313" key="10">
    <source>
        <dbReference type="Proteomes" id="UP001623290"/>
    </source>
</evidence>
<dbReference type="RefSeq" id="WP_406720780.1">
    <property type="nucleotide sequence ID" value="NZ_CP135443.1"/>
</dbReference>
<dbReference type="Proteomes" id="UP001623290">
    <property type="component" value="Chromosome"/>
</dbReference>
<keyword evidence="5" id="KW-0574">Periplasm</keyword>
<organism evidence="9 10">
    <name type="scientific">Thioclava litoralis</name>
    <dbReference type="NCBI Taxonomy" id="3076557"/>
    <lineage>
        <taxon>Bacteria</taxon>
        <taxon>Pseudomonadati</taxon>
        <taxon>Pseudomonadota</taxon>
        <taxon>Alphaproteobacteria</taxon>
        <taxon>Rhodobacterales</taxon>
        <taxon>Paracoccaceae</taxon>
        <taxon>Thioclava</taxon>
    </lineage>
</organism>
<keyword evidence="10" id="KW-1185">Reference proteome</keyword>
<evidence type="ECO:0000259" key="8">
    <source>
        <dbReference type="Pfam" id="PF16822"/>
    </source>
</evidence>
<protein>
    <recommendedName>
        <fullName evidence="8">AlgX/AlgJ SGNH hydrolase-like domain-containing protein</fullName>
    </recommendedName>
</protein>
<gene>
    <name evidence="9" type="ORF">RPE78_12875</name>
</gene>
<feature type="domain" description="AlgX/AlgJ SGNH hydrolase-like" evidence="8">
    <location>
        <begin position="48"/>
        <end position="326"/>
    </location>
</feature>
<evidence type="ECO:0000256" key="3">
    <source>
        <dbReference type="ARBA" id="ARBA00022679"/>
    </source>
</evidence>
<evidence type="ECO:0000256" key="4">
    <source>
        <dbReference type="ARBA" id="ARBA00022729"/>
    </source>
</evidence>
<name>A0ABZ1DXQ1_9RHOB</name>
<evidence type="ECO:0000256" key="7">
    <source>
        <dbReference type="SAM" id="SignalP"/>
    </source>
</evidence>
<comment type="subcellular location">
    <subcellularLocation>
        <location evidence="1">Periplasm</location>
    </subcellularLocation>
</comment>
<feature type="chain" id="PRO_5045506235" description="AlgX/AlgJ SGNH hydrolase-like domain-containing protein" evidence="7">
    <location>
        <begin position="28"/>
        <end position="456"/>
    </location>
</feature>
<dbReference type="EMBL" id="CP135443">
    <property type="protein sequence ID" value="WRY33557.1"/>
    <property type="molecule type" value="Genomic_DNA"/>
</dbReference>
<keyword evidence="6" id="KW-0016">Alginate biosynthesis</keyword>
<evidence type="ECO:0000256" key="1">
    <source>
        <dbReference type="ARBA" id="ARBA00004418"/>
    </source>
</evidence>
<dbReference type="InterPro" id="IPR031811">
    <property type="entry name" value="ALGX/ALGJ_SGNH-like"/>
</dbReference>
<evidence type="ECO:0000256" key="2">
    <source>
        <dbReference type="ARBA" id="ARBA00005182"/>
    </source>
</evidence>
<evidence type="ECO:0000256" key="6">
    <source>
        <dbReference type="ARBA" id="ARBA00022841"/>
    </source>
</evidence>
<feature type="signal peptide" evidence="7">
    <location>
        <begin position="1"/>
        <end position="27"/>
    </location>
</feature>
<evidence type="ECO:0000313" key="9">
    <source>
        <dbReference type="EMBL" id="WRY33557.1"/>
    </source>
</evidence>
<evidence type="ECO:0000256" key="5">
    <source>
        <dbReference type="ARBA" id="ARBA00022764"/>
    </source>
</evidence>
<dbReference type="Pfam" id="PF16822">
    <property type="entry name" value="ALGX"/>
    <property type="match status" value="1"/>
</dbReference>
<proteinExistence type="predicted"/>
<accession>A0ABZ1DXQ1</accession>
<sequence length="456" mass="49884">MKADRKTSGCRWGLAVALAVWAAPALARDVSEFGCYGLKEEAVVPAMEGKDGVFYRLATDLTLGQDLSPAAVEAVARLSAALEEAGTTLIFAPVPTKAEAMPEALPDDLSALEYDWASAQQEYRQSIRALRARGVITADLLHGMLEDIGPEDVARYGTGQVPLFFRSDYHWTSEGARRAARQIAGQMRQQANYDALPKTTFETVSIGAREGFSTMRRTMQMRCRQALPEVETMGFDTTPVADPSQTADEPLDIFADADEQVPVVLLGTSFSDNPTNNFAGWIEQYSDLEVLNYAVTGGGQFGALLSYLTSDDYARQRPAFIVWESPIYADIMQFGSGPMEELVAAADAKSCSHKLVLHDVDGTLEAQLNGSTFGTSDAIFARFGDEGPRKATFVLRTESGIERQYHFRRGDRLRATGNFWLSLAPYSQTPLNSVRVTFDRPVNNGSSLSLCFDIGE</sequence>
<reference evidence="9 10" key="1">
    <citation type="submission" date="2023-09" db="EMBL/GenBank/DDBJ databases">
        <title>Thioclava shenzhenensis sp. nov., a multidrug resistant bacteria-antagonizing species isolated from coastal seawater.</title>
        <authorList>
            <person name="Long M."/>
        </authorList>
    </citation>
    <scope>NUCLEOTIDE SEQUENCE [LARGE SCALE GENOMIC DNA]</scope>
    <source>
        <strain evidence="9 10">FTW29</strain>
    </source>
</reference>
<keyword evidence="4 7" id="KW-0732">Signal</keyword>